<protein>
    <submittedName>
        <fullName evidence="4">VCBS repeat-containing protein</fullName>
    </submittedName>
</protein>
<dbReference type="Pfam" id="PF13517">
    <property type="entry name" value="FG-GAP_3"/>
    <property type="match status" value="2"/>
</dbReference>
<dbReference type="PANTHER" id="PTHR44103">
    <property type="entry name" value="PROPROTEIN CONVERTASE P"/>
    <property type="match status" value="1"/>
</dbReference>
<evidence type="ECO:0000313" key="4">
    <source>
        <dbReference type="EMBL" id="MEJ8566921.1"/>
    </source>
</evidence>
<dbReference type="EMBL" id="JAZHOG010000002">
    <property type="protein sequence ID" value="MEJ8566921.1"/>
    <property type="molecule type" value="Genomic_DNA"/>
</dbReference>
<organism evidence="4 5">
    <name type="scientific">Elongatibacter sediminis</name>
    <dbReference type="NCBI Taxonomy" id="3119006"/>
    <lineage>
        <taxon>Bacteria</taxon>
        <taxon>Pseudomonadati</taxon>
        <taxon>Pseudomonadota</taxon>
        <taxon>Gammaproteobacteria</taxon>
        <taxon>Chromatiales</taxon>
        <taxon>Wenzhouxiangellaceae</taxon>
        <taxon>Elongatibacter</taxon>
    </lineage>
</organism>
<evidence type="ECO:0000256" key="3">
    <source>
        <dbReference type="SAM" id="SignalP"/>
    </source>
</evidence>
<dbReference type="PANTHER" id="PTHR44103:SF1">
    <property type="entry name" value="PROPROTEIN CONVERTASE P"/>
    <property type="match status" value="1"/>
</dbReference>
<comment type="caution">
    <text evidence="4">The sequence shown here is derived from an EMBL/GenBank/DDBJ whole genome shotgun (WGS) entry which is preliminary data.</text>
</comment>
<dbReference type="InterPro" id="IPR013517">
    <property type="entry name" value="FG-GAP"/>
</dbReference>
<gene>
    <name evidence="4" type="ORF">V3330_04735</name>
</gene>
<accession>A0AAW9RHE5</accession>
<dbReference type="Gene3D" id="2.130.10.130">
    <property type="entry name" value="Integrin alpha, N-terminal"/>
    <property type="match status" value="2"/>
</dbReference>
<feature type="chain" id="PRO_5043342554" evidence="3">
    <location>
        <begin position="26"/>
        <end position="403"/>
    </location>
</feature>
<evidence type="ECO:0000256" key="2">
    <source>
        <dbReference type="SAM" id="MobiDB-lite"/>
    </source>
</evidence>
<sequence>MRRNRMIQWRFFTLLASVPMAMAQAAEYRDVSDTHLPPDLPRTCMDAAAADVDGDGDIDIALANEREANILLINDGQGRFASDPDRIPQTPHDSEDTTFADVNGDGHPDLLFASEDSKDNELYLNDGSGRFRNASENLPLKGRSNAIDVVDLNGDGALDIVLGNYGAEGVMINDGRGHFSDQTESYWPNTGGDTQDVELADLDGDGDLDAVLADEGPNLLYFNENGRLLAAPPGHLPVRHDESREFRAADADGDGDQDLLLVNINIEFTGPKDTLLFINDGSGRFSVAPSEDFPAGDREFFTVQVADVDTDGDLDAILPSSMFDPDTGDYLVYLNDGSGRFSLAAAGSILPESVNDRGIGFDIQVADFDGDGQEDLFFCNRAIPRTDPLVGGQSSLLLRGGAG</sequence>
<evidence type="ECO:0000313" key="5">
    <source>
        <dbReference type="Proteomes" id="UP001359886"/>
    </source>
</evidence>
<dbReference type="InterPro" id="IPR028994">
    <property type="entry name" value="Integrin_alpha_N"/>
</dbReference>
<keyword evidence="1 3" id="KW-0732">Signal</keyword>
<dbReference type="AlphaFoldDB" id="A0AAW9RHE5"/>
<feature type="signal peptide" evidence="3">
    <location>
        <begin position="1"/>
        <end position="25"/>
    </location>
</feature>
<evidence type="ECO:0000256" key="1">
    <source>
        <dbReference type="ARBA" id="ARBA00022729"/>
    </source>
</evidence>
<dbReference type="RefSeq" id="WP_354694239.1">
    <property type="nucleotide sequence ID" value="NZ_JAZHOG010000002.1"/>
</dbReference>
<keyword evidence="5" id="KW-1185">Reference proteome</keyword>
<name>A0AAW9RHE5_9GAMM</name>
<proteinExistence type="predicted"/>
<reference evidence="4 5" key="1">
    <citation type="submission" date="2024-02" db="EMBL/GenBank/DDBJ databases">
        <title>A novel Wenzhouxiangellaceae bacterium, isolated from coastal sediments.</title>
        <authorList>
            <person name="Du Z.-J."/>
            <person name="Ye Y.-Q."/>
            <person name="Zhang X.-Y."/>
        </authorList>
    </citation>
    <scope>NUCLEOTIDE SEQUENCE [LARGE SCALE GENOMIC DNA]</scope>
    <source>
        <strain evidence="4 5">CH-27</strain>
    </source>
</reference>
<dbReference type="Proteomes" id="UP001359886">
    <property type="component" value="Unassembled WGS sequence"/>
</dbReference>
<feature type="region of interest" description="Disordered" evidence="2">
    <location>
        <begin position="88"/>
        <end position="107"/>
    </location>
</feature>
<dbReference type="SUPFAM" id="SSF69318">
    <property type="entry name" value="Integrin alpha N-terminal domain"/>
    <property type="match status" value="1"/>
</dbReference>